<protein>
    <submittedName>
        <fullName evidence="1">Uncharacterized protein</fullName>
    </submittedName>
</protein>
<evidence type="ECO:0000313" key="2">
    <source>
        <dbReference type="Proteomes" id="UP001470230"/>
    </source>
</evidence>
<dbReference type="Proteomes" id="UP001470230">
    <property type="component" value="Unassembled WGS sequence"/>
</dbReference>
<name>A0ABR2H8G4_9EUKA</name>
<organism evidence="1 2">
    <name type="scientific">Tritrichomonas musculus</name>
    <dbReference type="NCBI Taxonomy" id="1915356"/>
    <lineage>
        <taxon>Eukaryota</taxon>
        <taxon>Metamonada</taxon>
        <taxon>Parabasalia</taxon>
        <taxon>Tritrichomonadida</taxon>
        <taxon>Tritrichomonadidae</taxon>
        <taxon>Tritrichomonas</taxon>
    </lineage>
</organism>
<evidence type="ECO:0000313" key="1">
    <source>
        <dbReference type="EMBL" id="KAK8842512.1"/>
    </source>
</evidence>
<dbReference type="EMBL" id="JAPFFF010000038">
    <property type="protein sequence ID" value="KAK8842512.1"/>
    <property type="molecule type" value="Genomic_DNA"/>
</dbReference>
<comment type="caution">
    <text evidence="1">The sequence shown here is derived from an EMBL/GenBank/DDBJ whole genome shotgun (WGS) entry which is preliminary data.</text>
</comment>
<keyword evidence="2" id="KW-1185">Reference proteome</keyword>
<proteinExistence type="predicted"/>
<accession>A0ABR2H8G4</accession>
<reference evidence="1 2" key="1">
    <citation type="submission" date="2024-04" db="EMBL/GenBank/DDBJ databases">
        <title>Tritrichomonas musculus Genome.</title>
        <authorList>
            <person name="Alves-Ferreira E."/>
            <person name="Grigg M."/>
            <person name="Lorenzi H."/>
            <person name="Galac M."/>
        </authorList>
    </citation>
    <scope>NUCLEOTIDE SEQUENCE [LARGE SCALE GENOMIC DNA]</scope>
    <source>
        <strain evidence="1 2">EAF2021</strain>
    </source>
</reference>
<gene>
    <name evidence="1" type="ORF">M9Y10_026103</name>
</gene>
<sequence length="1502" mass="173299">MSESENHIPYFSTIYNLYLSAPNASKPEILKALISYGHFPDLIKYLNQIWFLTSITPKIATQNMEFLINYFQKADEEKVDVDFGNLSELAQFLIRIFYQKAQPSNFNSYGDFLYKIFTIIKELDMKPIYEILIKCSIESILFPLTVFGVVNTEYNSKIIKLLFSLSSKLQNWIESFIYIISHPIQNFDRHSQKIIKKIEELLNDSTIITDSKLRILYASTKSLNNDQIKKLFENFYGPILKNISPKITAEGVSYIFKVAGAYYKVMIPEKDSKDSASIETVLNPLFDNSLPFFFNSPEVEKEAIEFASLLDSDTLQRFIFPIIEDSSFIRASLFFISHFPSEKTIHVLFKPISNHVYLSAQREAIIYFLCHFTCPPHHLSVAFAILKSTDLEENAAIDHIIDTNANLYCLSVIKYITFCIDDIEKVIHFSDIFLKKKTIPIVSAPKHLNHSVLTLSVHFFGYKKHVKSISALICYLKACKQNGEKSDRDKTFDYFTCYNDESHVWPNFIHDALTTDDEWREELCNLSLQRLGKQEYQQCIILAAISKDPMILHNSTLLLIKDIKMMQILFIASSTNWEKETLNEIKNIVNEYSKEQEESSKRGFFASLFSRSSTSENSYKPKIDLFTVVLNLFPAITQVLPYSNSLFDLLFTVFPADQKPQYMTLTCKAILSICQLIKEGEREIIHSIIDRLCNSNLSMCDYSVFENTLVKTLSVNQSMTEELALKIASLYISFVLKKQISDDSLFEETFLSDYYGDLTLNAFTKVLLSQLSKNEDNEHIFICFGRMLKLVSMKKITYFQRFDHILISNLYSNSNTIRKICFRSLNLIEQLNISQEDIDKIVKINSTDSNVSNESLLYFRLNNSKHFVNSLAKKFAYKSSIILNELLLNHFANTSYNNQVSILIFFNETLSLYGNKYIDDNNNTLLSLFFKLIRKLENLNDSKVLNNSYTEVLISLAKLNSLNFITLILEQTSFLILNEYHLSVLYNIDSFIPLFIDTLINLSKTDKLPSVEVINRATQILLILAEQKEGPGFKYHDDFILLFIILLCLTSATLTKWTSSFKNQHFKSLTSLFVKFSSLPKEETIKFSESYLNSMNEGGIVNNSNKFQLYFNTLKIIQMLLERTDFEPSLLDKLNDTILNFLKYFLIAIKMKISNELFECYFKILLKEFEEKTFVTENLPTILFYLADSLNIERLKELRKNDKEKLQIIFNASLHFFDDYSKNHKVESSLQTVTKEETLISAKKRNTSLSFISLSNPSSVLFNSTIKLNSILFMRIVLVLDKKFVKSKLNEILKAMNIFILFDPSILCLAELSAVLIKIIKTHPDPNLFISHVNIIILKMSTSTISSKVESRQIACYFLSHLINVTQSGENNNNNADDDNADENVNDDGLELNDDIEFGPLFLKLASMYVEIDKSKKRYVELAKSVVDVAYSEPNKERFSLKELERIAAAVRPLTEKSDDQNLNEKEIILKFVDFLRTIATLCNVELLNHIINLITEFTSFL</sequence>